<dbReference type="PROSITE" id="PS51635">
    <property type="entry name" value="PNPLA"/>
    <property type="match status" value="1"/>
</dbReference>
<dbReference type="Proteomes" id="UP001017257">
    <property type="component" value="Chromosome"/>
</dbReference>
<dbReference type="InterPro" id="IPR050301">
    <property type="entry name" value="NTE"/>
</dbReference>
<organism evidence="6 7">
    <name type="scientific">Microvirga terrae</name>
    <dbReference type="NCBI Taxonomy" id="2740529"/>
    <lineage>
        <taxon>Bacteria</taxon>
        <taxon>Pseudomonadati</taxon>
        <taxon>Pseudomonadota</taxon>
        <taxon>Alphaproteobacteria</taxon>
        <taxon>Hyphomicrobiales</taxon>
        <taxon>Methylobacteriaceae</taxon>
        <taxon>Microvirga</taxon>
    </lineage>
</organism>
<evidence type="ECO:0000259" key="5">
    <source>
        <dbReference type="PROSITE" id="PS51635"/>
    </source>
</evidence>
<sequence>MTGRAESHRSPVRGLQCPNAEKSISLALQGGGAHGAFTWGVLDYLLEDGRLTIEAITGASAGSMNAVVLFEGWLEGGRDGAREQLRTFWKRVSLDGVLSPLQRSLFDRLLSYWSVSESSHLWFDAWSRVASPYDLNPLDINPLRDALNSLIDFERVRACKDAKLFIAATNVWSGKIRIFKGPELTVDHVLASACLPMIFRAVEIDGVPYWDGGYTGNPALFPLFYETMSDDILLVQINPIERRSTPRTVQEIQNRLTEVTFNANLLQQFRSIEFVTRLIDEGKLSTNDYKRVFMHRIHGGENLDEFTAASRLSAQWSFFKELKDLGRRAARTWLSDNYRHIGRKSTLDLRDAYT</sequence>
<proteinExistence type="predicted"/>
<keyword evidence="3 4" id="KW-0443">Lipid metabolism</keyword>
<dbReference type="Pfam" id="PF01734">
    <property type="entry name" value="Patatin"/>
    <property type="match status" value="1"/>
</dbReference>
<feature type="active site" description="Nucleophile" evidence="4">
    <location>
        <position position="60"/>
    </location>
</feature>
<keyword evidence="7" id="KW-1185">Reference proteome</keyword>
<protein>
    <submittedName>
        <fullName evidence="6">Patatin-like phospholipase family protein</fullName>
    </submittedName>
</protein>
<dbReference type="Gene3D" id="3.40.1090.10">
    <property type="entry name" value="Cytosolic phospholipase A2 catalytic domain"/>
    <property type="match status" value="2"/>
</dbReference>
<feature type="short sequence motif" description="GXSXG" evidence="4">
    <location>
        <begin position="58"/>
        <end position="62"/>
    </location>
</feature>
<feature type="domain" description="PNPLA" evidence="5">
    <location>
        <begin position="26"/>
        <end position="224"/>
    </location>
</feature>
<dbReference type="SUPFAM" id="SSF52151">
    <property type="entry name" value="FabD/lysophospholipase-like"/>
    <property type="match status" value="1"/>
</dbReference>
<evidence type="ECO:0000256" key="2">
    <source>
        <dbReference type="ARBA" id="ARBA00022963"/>
    </source>
</evidence>
<reference evidence="6" key="1">
    <citation type="submission" date="2022-08" db="EMBL/GenBank/DDBJ databases">
        <title>Microvirga terrae sp. nov., isolated from soil.</title>
        <authorList>
            <person name="Kim K.H."/>
            <person name="Seo Y.L."/>
            <person name="Kim J.M."/>
            <person name="Lee J.K."/>
            <person name="Han D.M."/>
            <person name="Jeon C.O."/>
        </authorList>
    </citation>
    <scope>NUCLEOTIDE SEQUENCE</scope>
    <source>
        <strain evidence="6">R24</strain>
    </source>
</reference>
<evidence type="ECO:0000256" key="1">
    <source>
        <dbReference type="ARBA" id="ARBA00022801"/>
    </source>
</evidence>
<accession>A0ABY5RUF1</accession>
<dbReference type="EMBL" id="CP102845">
    <property type="protein sequence ID" value="UVF20883.1"/>
    <property type="molecule type" value="Genomic_DNA"/>
</dbReference>
<keyword evidence="2 4" id="KW-0442">Lipid degradation</keyword>
<dbReference type="PANTHER" id="PTHR14226">
    <property type="entry name" value="NEUROPATHY TARGET ESTERASE/SWISS CHEESE D.MELANOGASTER"/>
    <property type="match status" value="1"/>
</dbReference>
<dbReference type="RefSeq" id="WP_173947814.1">
    <property type="nucleotide sequence ID" value="NZ_CP102845.1"/>
</dbReference>
<dbReference type="InterPro" id="IPR016035">
    <property type="entry name" value="Acyl_Trfase/lysoPLipase"/>
</dbReference>
<evidence type="ECO:0000256" key="3">
    <source>
        <dbReference type="ARBA" id="ARBA00023098"/>
    </source>
</evidence>
<keyword evidence="1 4" id="KW-0378">Hydrolase</keyword>
<gene>
    <name evidence="6" type="ORF">HPT29_007075</name>
</gene>
<evidence type="ECO:0000313" key="7">
    <source>
        <dbReference type="Proteomes" id="UP001017257"/>
    </source>
</evidence>
<feature type="active site" description="Proton acceptor" evidence="4">
    <location>
        <position position="211"/>
    </location>
</feature>
<name>A0ABY5RUF1_9HYPH</name>
<evidence type="ECO:0000313" key="6">
    <source>
        <dbReference type="EMBL" id="UVF20883.1"/>
    </source>
</evidence>
<evidence type="ECO:0000256" key="4">
    <source>
        <dbReference type="PROSITE-ProRule" id="PRU01161"/>
    </source>
</evidence>
<dbReference type="PANTHER" id="PTHR14226:SF78">
    <property type="entry name" value="SLR0060 PROTEIN"/>
    <property type="match status" value="1"/>
</dbReference>
<feature type="short sequence motif" description="GXGXXG" evidence="4">
    <location>
        <begin position="30"/>
        <end position="35"/>
    </location>
</feature>
<dbReference type="InterPro" id="IPR002641">
    <property type="entry name" value="PNPLA_dom"/>
</dbReference>
<feature type="short sequence motif" description="DGA/G" evidence="4">
    <location>
        <begin position="211"/>
        <end position="213"/>
    </location>
</feature>